<protein>
    <submittedName>
        <fullName evidence="2">Uncharacterized protein</fullName>
    </submittedName>
</protein>
<feature type="region of interest" description="Disordered" evidence="1">
    <location>
        <begin position="65"/>
        <end position="97"/>
    </location>
</feature>
<keyword evidence="3" id="KW-1185">Reference proteome</keyword>
<comment type="caution">
    <text evidence="2">The sequence shown here is derived from an EMBL/GenBank/DDBJ whole genome shotgun (WGS) entry which is preliminary data.</text>
</comment>
<proteinExistence type="predicted"/>
<evidence type="ECO:0000313" key="2">
    <source>
        <dbReference type="EMBL" id="KAK3692445.1"/>
    </source>
</evidence>
<organism evidence="2 3">
    <name type="scientific">Podospora appendiculata</name>
    <dbReference type="NCBI Taxonomy" id="314037"/>
    <lineage>
        <taxon>Eukaryota</taxon>
        <taxon>Fungi</taxon>
        <taxon>Dikarya</taxon>
        <taxon>Ascomycota</taxon>
        <taxon>Pezizomycotina</taxon>
        <taxon>Sordariomycetes</taxon>
        <taxon>Sordariomycetidae</taxon>
        <taxon>Sordariales</taxon>
        <taxon>Podosporaceae</taxon>
        <taxon>Podospora</taxon>
    </lineage>
</organism>
<sequence>MDFHLQSFASHARTPDCSQILPYNPLLSILFSTPINKYRHTFPPSLFARLSCQFVPHAKSQARVGAPLVDGDDEGNAGADGDHEGRAGSDQGEEGDGVEHYCRWAGCLQSSDHGSPLEHVIDGELLLPHATITLHNSITQCWLTISPLEIVSVVRVIRVIFIAFPAFFDELGQIIVFLSSRSFFGRLGWRFGRTLLESNRSGVVNLSTKPPWMARSGVVDLSTKQPWMARSFVVNLSTKPPWMARSLALSILQPCDPFFHCLHLLANFVVDGEERRSRA</sequence>
<dbReference type="EMBL" id="JAULSO010000001">
    <property type="protein sequence ID" value="KAK3692445.1"/>
    <property type="molecule type" value="Genomic_DNA"/>
</dbReference>
<dbReference type="Proteomes" id="UP001270362">
    <property type="component" value="Unassembled WGS sequence"/>
</dbReference>
<dbReference type="AlphaFoldDB" id="A0AAE0XFU0"/>
<reference evidence="2" key="2">
    <citation type="submission" date="2023-06" db="EMBL/GenBank/DDBJ databases">
        <authorList>
            <consortium name="Lawrence Berkeley National Laboratory"/>
            <person name="Haridas S."/>
            <person name="Hensen N."/>
            <person name="Bonometti L."/>
            <person name="Westerberg I."/>
            <person name="Brannstrom I.O."/>
            <person name="Guillou S."/>
            <person name="Cros-Aarteil S."/>
            <person name="Calhoun S."/>
            <person name="Kuo A."/>
            <person name="Mondo S."/>
            <person name="Pangilinan J."/>
            <person name="Riley R."/>
            <person name="Labutti K."/>
            <person name="Andreopoulos B."/>
            <person name="Lipzen A."/>
            <person name="Chen C."/>
            <person name="Yanf M."/>
            <person name="Daum C."/>
            <person name="Ng V."/>
            <person name="Clum A."/>
            <person name="Steindorff A."/>
            <person name="Ohm R."/>
            <person name="Martin F."/>
            <person name="Silar P."/>
            <person name="Natvig D."/>
            <person name="Lalanne C."/>
            <person name="Gautier V."/>
            <person name="Ament-Velasquez S.L."/>
            <person name="Kruys A."/>
            <person name="Hutchinson M.I."/>
            <person name="Powell A.J."/>
            <person name="Barry K."/>
            <person name="Miller A.N."/>
            <person name="Grigoriev I.V."/>
            <person name="Debuchy R."/>
            <person name="Gladieux P."/>
            <person name="Thoren M.H."/>
            <person name="Johannesson H."/>
        </authorList>
    </citation>
    <scope>NUCLEOTIDE SEQUENCE</scope>
    <source>
        <strain evidence="2">CBS 314.62</strain>
    </source>
</reference>
<name>A0AAE0XFU0_9PEZI</name>
<accession>A0AAE0XFU0</accession>
<gene>
    <name evidence="2" type="ORF">B0T22DRAFT_447293</name>
</gene>
<evidence type="ECO:0000256" key="1">
    <source>
        <dbReference type="SAM" id="MobiDB-lite"/>
    </source>
</evidence>
<evidence type="ECO:0000313" key="3">
    <source>
        <dbReference type="Proteomes" id="UP001270362"/>
    </source>
</evidence>
<reference evidence="2" key="1">
    <citation type="journal article" date="2023" name="Mol. Phylogenet. Evol.">
        <title>Genome-scale phylogeny and comparative genomics of the fungal order Sordariales.</title>
        <authorList>
            <person name="Hensen N."/>
            <person name="Bonometti L."/>
            <person name="Westerberg I."/>
            <person name="Brannstrom I.O."/>
            <person name="Guillou S."/>
            <person name="Cros-Aarteil S."/>
            <person name="Calhoun S."/>
            <person name="Haridas S."/>
            <person name="Kuo A."/>
            <person name="Mondo S."/>
            <person name="Pangilinan J."/>
            <person name="Riley R."/>
            <person name="LaButti K."/>
            <person name="Andreopoulos B."/>
            <person name="Lipzen A."/>
            <person name="Chen C."/>
            <person name="Yan M."/>
            <person name="Daum C."/>
            <person name="Ng V."/>
            <person name="Clum A."/>
            <person name="Steindorff A."/>
            <person name="Ohm R.A."/>
            <person name="Martin F."/>
            <person name="Silar P."/>
            <person name="Natvig D.O."/>
            <person name="Lalanne C."/>
            <person name="Gautier V."/>
            <person name="Ament-Velasquez S.L."/>
            <person name="Kruys A."/>
            <person name="Hutchinson M.I."/>
            <person name="Powell A.J."/>
            <person name="Barry K."/>
            <person name="Miller A.N."/>
            <person name="Grigoriev I.V."/>
            <person name="Debuchy R."/>
            <person name="Gladieux P."/>
            <person name="Hiltunen Thoren M."/>
            <person name="Johannesson H."/>
        </authorList>
    </citation>
    <scope>NUCLEOTIDE SEQUENCE</scope>
    <source>
        <strain evidence="2">CBS 314.62</strain>
    </source>
</reference>